<gene>
    <name evidence="1" type="ORF">IMCC12053_2673</name>
</gene>
<evidence type="ECO:0000313" key="1">
    <source>
        <dbReference type="EMBL" id="ALI56620.1"/>
    </source>
</evidence>
<name>A0A0P0ACP0_9RHOB</name>
<dbReference type="EMBL" id="CP012023">
    <property type="protein sequence ID" value="ALI56620.1"/>
    <property type="molecule type" value="Genomic_DNA"/>
</dbReference>
<evidence type="ECO:0000313" key="2">
    <source>
        <dbReference type="Proteomes" id="UP000064920"/>
    </source>
</evidence>
<organism evidence="1 2">
    <name type="scientific">Celeribacter marinus</name>
    <dbReference type="NCBI Taxonomy" id="1397108"/>
    <lineage>
        <taxon>Bacteria</taxon>
        <taxon>Pseudomonadati</taxon>
        <taxon>Pseudomonadota</taxon>
        <taxon>Alphaproteobacteria</taxon>
        <taxon>Rhodobacterales</taxon>
        <taxon>Roseobacteraceae</taxon>
        <taxon>Celeribacter</taxon>
    </lineage>
</organism>
<sequence length="59" mass="6225">MAIAKLHKVHNSRKSRNVGLGLVLGVFVVLVMSLTVVKLTAQNNALMPGVGPAQQGMTK</sequence>
<keyword evidence="2" id="KW-1185">Reference proteome</keyword>
<accession>A0A0P0ACP0</accession>
<dbReference type="PATRIC" id="fig|1397108.4.peg.2734"/>
<proteinExistence type="predicted"/>
<dbReference type="Proteomes" id="UP000064920">
    <property type="component" value="Chromosome"/>
</dbReference>
<dbReference type="AlphaFoldDB" id="A0A0P0ACP0"/>
<protein>
    <submittedName>
        <fullName evidence="1">Uncharacterized protein</fullName>
    </submittedName>
</protein>
<dbReference type="KEGG" id="cmar:IMCC12053_2673"/>
<dbReference type="STRING" id="1397108.IMCC12053_2673"/>
<dbReference type="RefSeq" id="WP_062219722.1">
    <property type="nucleotide sequence ID" value="NZ_CP012023.1"/>
</dbReference>
<reference evidence="1 2" key="1">
    <citation type="submission" date="2015-05" db="EMBL/GenBank/DDBJ databases">
        <authorList>
            <person name="Wang D.B."/>
            <person name="Wang M."/>
        </authorList>
    </citation>
    <scope>NUCLEOTIDE SEQUENCE [LARGE SCALE GENOMIC DNA]</scope>
    <source>
        <strain evidence="1 2">IMCC 12053</strain>
    </source>
</reference>